<proteinExistence type="predicted"/>
<evidence type="ECO:0000256" key="1">
    <source>
        <dbReference type="ARBA" id="ARBA00022676"/>
    </source>
</evidence>
<dbReference type="Proteomes" id="UP000181897">
    <property type="component" value="Chromosome"/>
</dbReference>
<protein>
    <submittedName>
        <fullName evidence="3">Alpha-1,2-fucosyltransferase</fullName>
    </submittedName>
</protein>
<dbReference type="OrthoDB" id="9794601at2"/>
<keyword evidence="2 3" id="KW-0808">Transferase</keyword>
<dbReference type="GO" id="GO:0005975">
    <property type="term" value="P:carbohydrate metabolic process"/>
    <property type="evidence" value="ECO:0007669"/>
    <property type="project" value="InterPro"/>
</dbReference>
<dbReference type="GO" id="GO:0016020">
    <property type="term" value="C:membrane"/>
    <property type="evidence" value="ECO:0007669"/>
    <property type="project" value="InterPro"/>
</dbReference>
<evidence type="ECO:0000313" key="4">
    <source>
        <dbReference type="Proteomes" id="UP000181897"/>
    </source>
</evidence>
<dbReference type="PANTHER" id="PTHR11927:SF9">
    <property type="entry name" value="L-FUCOSYLTRANSFERASE"/>
    <property type="match status" value="1"/>
</dbReference>
<organism evidence="3 4">
    <name type="scientific">Sulfitobacter alexandrii</name>
    <dbReference type="NCBI Taxonomy" id="1917485"/>
    <lineage>
        <taxon>Bacteria</taxon>
        <taxon>Pseudomonadati</taxon>
        <taxon>Pseudomonadota</taxon>
        <taxon>Alphaproteobacteria</taxon>
        <taxon>Rhodobacterales</taxon>
        <taxon>Roseobacteraceae</taxon>
        <taxon>Sulfitobacter</taxon>
    </lineage>
</organism>
<dbReference type="Pfam" id="PF01531">
    <property type="entry name" value="Glyco_transf_11"/>
    <property type="match status" value="1"/>
</dbReference>
<evidence type="ECO:0000313" key="3">
    <source>
        <dbReference type="EMBL" id="APE44824.1"/>
    </source>
</evidence>
<accession>A0A1J0WKY9</accession>
<dbReference type="STRING" id="1917485.BOO69_16520"/>
<dbReference type="EMBL" id="CP018076">
    <property type="protein sequence ID" value="APE44824.1"/>
    <property type="molecule type" value="Genomic_DNA"/>
</dbReference>
<gene>
    <name evidence="3" type="ORF">BOO69_16520</name>
</gene>
<dbReference type="RefSeq" id="WP_071973169.1">
    <property type="nucleotide sequence ID" value="NZ_CP018076.1"/>
</dbReference>
<dbReference type="GO" id="GO:0008107">
    <property type="term" value="F:galactoside 2-alpha-L-fucosyltransferase activity"/>
    <property type="evidence" value="ECO:0007669"/>
    <property type="project" value="InterPro"/>
</dbReference>
<dbReference type="Gene3D" id="3.40.50.11350">
    <property type="match status" value="1"/>
</dbReference>
<dbReference type="AlphaFoldDB" id="A0A1J0WKY9"/>
<dbReference type="CDD" id="cd11301">
    <property type="entry name" value="Fut1_Fut2_like"/>
    <property type="match status" value="1"/>
</dbReference>
<dbReference type="PANTHER" id="PTHR11927">
    <property type="entry name" value="GALACTOSIDE 2-L-FUCOSYLTRANSFERASE"/>
    <property type="match status" value="1"/>
</dbReference>
<reference evidence="3 4" key="1">
    <citation type="submission" date="2016-11" db="EMBL/GenBank/DDBJ databases">
        <title>Complete genome sequence of Sulfitobacter sp. AM1-D1, a toxic bacteria associated with marine dinoflagellate Alexandrium minutum in East China Sea.</title>
        <authorList>
            <person name="Yang Q."/>
            <person name="Zhang X."/>
            <person name="Tian X."/>
        </authorList>
    </citation>
    <scope>NUCLEOTIDE SEQUENCE [LARGE SCALE GENOMIC DNA]</scope>
    <source>
        <strain evidence="3 4">AM1-D1</strain>
    </source>
</reference>
<dbReference type="KEGG" id="suam:BOO69_16520"/>
<name>A0A1J0WKY9_9RHOB</name>
<evidence type="ECO:0000256" key="2">
    <source>
        <dbReference type="ARBA" id="ARBA00022679"/>
    </source>
</evidence>
<dbReference type="InterPro" id="IPR002516">
    <property type="entry name" value="Glyco_trans_11"/>
</dbReference>
<keyword evidence="4" id="KW-1185">Reference proteome</keyword>
<sequence length="280" mass="31364">MIYTRLHGFLGNQMFQYAAAAQLAARLKVPVALDPRRAEEKGQGNLTSIFNLPVVAPAHLPPDRRRRPVAYTLWRYLGGTPRLRREKGLGYDPDFETWGDESYLHGYWQSETYFAGIKDHLRDVFTMVPQMSPANAAMADRIASGPSVALHVRRGDYVALGATAVCDQAYYDAALAAVTEGLSVSPTVFVFSDDPDWARDNLSIPFEKVVVDLNGRATAHEDMRLMSLCQHNVIANSTFSWWSAWLNPHAGRRVAAPARWFANDHQRNPDILPDDWIPIG</sequence>
<keyword evidence="1 3" id="KW-0328">Glycosyltransferase</keyword>